<name>A0ABQ5U603_9PROT</name>
<dbReference type="RefSeq" id="WP_169560808.1">
    <property type="nucleotide sequence ID" value="NZ_BSNF01000006.1"/>
</dbReference>
<comment type="caution">
    <text evidence="3">The sequence shown here is derived from an EMBL/GenBank/DDBJ whole genome shotgun (WGS) entry which is preliminary data.</text>
</comment>
<feature type="compositionally biased region" description="Polar residues" evidence="1">
    <location>
        <begin position="223"/>
        <end position="234"/>
    </location>
</feature>
<gene>
    <name evidence="3" type="ORF">GCM10007924_18840</name>
</gene>
<feature type="region of interest" description="Disordered" evidence="1">
    <location>
        <begin position="216"/>
        <end position="247"/>
    </location>
</feature>
<dbReference type="Proteomes" id="UP001161409">
    <property type="component" value="Unassembled WGS sequence"/>
</dbReference>
<protein>
    <recommendedName>
        <fullName evidence="2">SAF domain-containing protein</fullName>
    </recommendedName>
</protein>
<evidence type="ECO:0000256" key="1">
    <source>
        <dbReference type="SAM" id="MobiDB-lite"/>
    </source>
</evidence>
<dbReference type="CDD" id="cd11614">
    <property type="entry name" value="SAF_CpaB_FlgA_like"/>
    <property type="match status" value="1"/>
</dbReference>
<dbReference type="EMBL" id="BSNF01000006">
    <property type="protein sequence ID" value="GLQ06663.1"/>
    <property type="molecule type" value="Genomic_DNA"/>
</dbReference>
<organism evidence="3 4">
    <name type="scientific">Sneathiella chinensis</name>
    <dbReference type="NCBI Taxonomy" id="349750"/>
    <lineage>
        <taxon>Bacteria</taxon>
        <taxon>Pseudomonadati</taxon>
        <taxon>Pseudomonadota</taxon>
        <taxon>Alphaproteobacteria</taxon>
        <taxon>Sneathiellales</taxon>
        <taxon>Sneathiellaceae</taxon>
        <taxon>Sneathiella</taxon>
    </lineage>
</organism>
<feature type="domain" description="SAF" evidence="2">
    <location>
        <begin position="44"/>
        <end position="109"/>
    </location>
</feature>
<keyword evidence="4" id="KW-1185">Reference proteome</keyword>
<proteinExistence type="predicted"/>
<dbReference type="InterPro" id="IPR013974">
    <property type="entry name" value="SAF"/>
</dbReference>
<reference evidence="3" key="1">
    <citation type="journal article" date="2014" name="Int. J. Syst. Evol. Microbiol.">
        <title>Complete genome of a new Firmicutes species belonging to the dominant human colonic microbiota ('Ruminococcus bicirculans') reveals two chromosomes and a selective capacity to utilize plant glucans.</title>
        <authorList>
            <consortium name="NISC Comparative Sequencing Program"/>
            <person name="Wegmann U."/>
            <person name="Louis P."/>
            <person name="Goesmann A."/>
            <person name="Henrissat B."/>
            <person name="Duncan S.H."/>
            <person name="Flint H.J."/>
        </authorList>
    </citation>
    <scope>NUCLEOTIDE SEQUENCE</scope>
    <source>
        <strain evidence="3">NBRC 103408</strain>
    </source>
</reference>
<sequence>MKSVFLFLCSFAFMVATAYLSVLLLGGGRPEQAASPSSVAVQAEKAAFAVQPLKAGDILQPSDIVWRPIRDGERKDAFLLASAFPSGIGGYGVVRAVRSGQPVLIKDVIAPDSPVFLSEIIPPDSRAVPISLPVQASYHALLIPGKWFDLFAGPPAGPETHRTDAGPQVLESLRLLKVGDRQAGRVNLIVEVPDREVQALAMLARKKEVILVARPDGAPSRPQFGNRQPETVPTETFPKADQDAGGNTVFESPVSAGYRTVVFHRADKRTVLKLPALEATGGNGG</sequence>
<dbReference type="Pfam" id="PF08666">
    <property type="entry name" value="SAF"/>
    <property type="match status" value="1"/>
</dbReference>
<dbReference type="SMART" id="SM00858">
    <property type="entry name" value="SAF"/>
    <property type="match status" value="1"/>
</dbReference>
<evidence type="ECO:0000313" key="3">
    <source>
        <dbReference type="EMBL" id="GLQ06663.1"/>
    </source>
</evidence>
<evidence type="ECO:0000259" key="2">
    <source>
        <dbReference type="SMART" id="SM00858"/>
    </source>
</evidence>
<accession>A0ABQ5U603</accession>
<reference evidence="3" key="2">
    <citation type="submission" date="2023-01" db="EMBL/GenBank/DDBJ databases">
        <title>Draft genome sequence of Sneathiella chinensis strain NBRC 103408.</title>
        <authorList>
            <person name="Sun Q."/>
            <person name="Mori K."/>
        </authorList>
    </citation>
    <scope>NUCLEOTIDE SEQUENCE</scope>
    <source>
        <strain evidence="3">NBRC 103408</strain>
    </source>
</reference>
<evidence type="ECO:0000313" key="4">
    <source>
        <dbReference type="Proteomes" id="UP001161409"/>
    </source>
</evidence>